<evidence type="ECO:0000256" key="1">
    <source>
        <dbReference type="ARBA" id="ARBA00010702"/>
    </source>
</evidence>
<evidence type="ECO:0000313" key="5">
    <source>
        <dbReference type="Proteomes" id="UP000249547"/>
    </source>
</evidence>
<keyword evidence="2 4" id="KW-0378">Hydrolase</keyword>
<feature type="binding site" evidence="3">
    <location>
        <position position="54"/>
    </location>
    <ligand>
        <name>Mg(2+)</name>
        <dbReference type="ChEBI" id="CHEBI:18420"/>
        <label>1</label>
    </ligand>
</feature>
<dbReference type="InterPro" id="IPR005502">
    <property type="entry name" value="Ribosyl_crysJ1"/>
</dbReference>
<dbReference type="Pfam" id="PF03747">
    <property type="entry name" value="ADP_ribosyl_GH"/>
    <property type="match status" value="1"/>
</dbReference>
<feature type="binding site" evidence="3">
    <location>
        <position position="53"/>
    </location>
    <ligand>
        <name>Mg(2+)</name>
        <dbReference type="ChEBI" id="CHEBI:18420"/>
        <label>1</label>
    </ligand>
</feature>
<dbReference type="RefSeq" id="WP_111598570.1">
    <property type="nucleotide sequence ID" value="NZ_QLLL01000005.1"/>
</dbReference>
<sequence>MPTNPAKDILLGVAVGDAIGVPVEFLDRSKMQANPLTGLKGYGTYNLPPGTWSDDTSLTLCLAEALTEQTLDPELVGKYFTRWLYRSYWTANGEVFDVGITTREAIQRISRGTPATLAGGLDERENGNGSLMRILPLVLYIKNLPIEERFTITRDISSITHGHIRAVIGCFYYLEFARRLLFGEDKFAIYTDLQQVIPPFLATLGILPSEIDTYKRILKEDITQASTESMLGHGYVVYATEVAIWSLLTTTSYKDAILQAINLGNDTDTNAAITGGLAALLYGHDTIPLDWLNALARKSDIENLAWLLHKRYA</sequence>
<accession>A0A327QKP0</accession>
<feature type="binding site" evidence="3">
    <location>
        <position position="266"/>
    </location>
    <ligand>
        <name>Mg(2+)</name>
        <dbReference type="ChEBI" id="CHEBI:18420"/>
        <label>1</label>
    </ligand>
</feature>
<dbReference type="PANTHER" id="PTHR16222">
    <property type="entry name" value="ADP-RIBOSYLGLYCOHYDROLASE"/>
    <property type="match status" value="1"/>
</dbReference>
<evidence type="ECO:0000313" key="4">
    <source>
        <dbReference type="EMBL" id="RAJ04274.1"/>
    </source>
</evidence>
<gene>
    <name evidence="4" type="ORF">LX64_03154</name>
</gene>
<keyword evidence="3" id="KW-0479">Metal-binding</keyword>
<comment type="cofactor">
    <cofactor evidence="3">
        <name>Mg(2+)</name>
        <dbReference type="ChEBI" id="CHEBI:18420"/>
    </cofactor>
    <text evidence="3">Binds 2 magnesium ions per subunit.</text>
</comment>
<comment type="caution">
    <text evidence="4">The sequence shown here is derived from an EMBL/GenBank/DDBJ whole genome shotgun (WGS) entry which is preliminary data.</text>
</comment>
<keyword evidence="5" id="KW-1185">Reference proteome</keyword>
<dbReference type="SUPFAM" id="SSF101478">
    <property type="entry name" value="ADP-ribosylglycohydrolase"/>
    <property type="match status" value="1"/>
</dbReference>
<dbReference type="EMBL" id="QLLL01000005">
    <property type="protein sequence ID" value="RAJ04274.1"/>
    <property type="molecule type" value="Genomic_DNA"/>
</dbReference>
<dbReference type="PANTHER" id="PTHR16222:SF24">
    <property type="entry name" value="ADP-RIBOSYLHYDROLASE ARH3"/>
    <property type="match status" value="1"/>
</dbReference>
<comment type="similarity">
    <text evidence="1">Belongs to the ADP-ribosylglycohydrolase family.</text>
</comment>
<dbReference type="AlphaFoldDB" id="A0A327QKP0"/>
<feature type="binding site" evidence="3">
    <location>
        <position position="268"/>
    </location>
    <ligand>
        <name>Mg(2+)</name>
        <dbReference type="ChEBI" id="CHEBI:18420"/>
        <label>1</label>
    </ligand>
</feature>
<reference evidence="4 5" key="1">
    <citation type="submission" date="2018-06" db="EMBL/GenBank/DDBJ databases">
        <title>Genomic Encyclopedia of Archaeal and Bacterial Type Strains, Phase II (KMG-II): from individual species to whole genera.</title>
        <authorList>
            <person name="Goeker M."/>
        </authorList>
    </citation>
    <scope>NUCLEOTIDE SEQUENCE [LARGE SCALE GENOMIC DNA]</scope>
    <source>
        <strain evidence="4 5">DSM 23857</strain>
    </source>
</reference>
<protein>
    <submittedName>
        <fullName evidence="4">ADP-ribosylglycohydrolase</fullName>
    </submittedName>
</protein>
<dbReference type="GO" id="GO:0046872">
    <property type="term" value="F:metal ion binding"/>
    <property type="evidence" value="ECO:0007669"/>
    <property type="project" value="UniProtKB-KW"/>
</dbReference>
<dbReference type="InterPro" id="IPR036705">
    <property type="entry name" value="Ribosyl_crysJ1_sf"/>
</dbReference>
<name>A0A327QKP0_9BACT</name>
<feature type="binding site" evidence="3">
    <location>
        <position position="269"/>
    </location>
    <ligand>
        <name>Mg(2+)</name>
        <dbReference type="ChEBI" id="CHEBI:18420"/>
        <label>1</label>
    </ligand>
</feature>
<proteinExistence type="inferred from homology"/>
<feature type="binding site" evidence="3">
    <location>
        <position position="55"/>
    </location>
    <ligand>
        <name>Mg(2+)</name>
        <dbReference type="ChEBI" id="CHEBI:18420"/>
        <label>1</label>
    </ligand>
</feature>
<organism evidence="4 5">
    <name type="scientific">Chitinophaga skermanii</name>
    <dbReference type="NCBI Taxonomy" id="331697"/>
    <lineage>
        <taxon>Bacteria</taxon>
        <taxon>Pseudomonadati</taxon>
        <taxon>Bacteroidota</taxon>
        <taxon>Chitinophagia</taxon>
        <taxon>Chitinophagales</taxon>
        <taxon>Chitinophagaceae</taxon>
        <taxon>Chitinophaga</taxon>
    </lineage>
</organism>
<dbReference type="GO" id="GO:0016787">
    <property type="term" value="F:hydrolase activity"/>
    <property type="evidence" value="ECO:0007669"/>
    <property type="project" value="UniProtKB-KW"/>
</dbReference>
<dbReference type="OrthoDB" id="9798107at2"/>
<dbReference type="Gene3D" id="1.10.4080.10">
    <property type="entry name" value="ADP-ribosylation/Crystallin J1"/>
    <property type="match status" value="1"/>
</dbReference>
<evidence type="ECO:0000256" key="2">
    <source>
        <dbReference type="ARBA" id="ARBA00022801"/>
    </source>
</evidence>
<dbReference type="Proteomes" id="UP000249547">
    <property type="component" value="Unassembled WGS sequence"/>
</dbReference>
<dbReference type="InterPro" id="IPR050792">
    <property type="entry name" value="ADP-ribosylglycohydrolase"/>
</dbReference>
<keyword evidence="3" id="KW-0460">Magnesium</keyword>
<evidence type="ECO:0000256" key="3">
    <source>
        <dbReference type="PIRSR" id="PIRSR605502-1"/>
    </source>
</evidence>